<accession>A0A3N2D6U2</accession>
<dbReference type="Proteomes" id="UP000275356">
    <property type="component" value="Unassembled WGS sequence"/>
</dbReference>
<organism evidence="1 2">
    <name type="scientific">Salana multivorans</name>
    <dbReference type="NCBI Taxonomy" id="120377"/>
    <lineage>
        <taxon>Bacteria</taxon>
        <taxon>Bacillati</taxon>
        <taxon>Actinomycetota</taxon>
        <taxon>Actinomycetes</taxon>
        <taxon>Micrococcales</taxon>
        <taxon>Beutenbergiaceae</taxon>
        <taxon>Salana</taxon>
    </lineage>
</organism>
<dbReference type="AlphaFoldDB" id="A0A3N2D6U2"/>
<name>A0A3N2D6U2_9MICO</name>
<evidence type="ECO:0000313" key="2">
    <source>
        <dbReference type="Proteomes" id="UP000275356"/>
    </source>
</evidence>
<evidence type="ECO:0000313" key="1">
    <source>
        <dbReference type="EMBL" id="ROR95497.1"/>
    </source>
</evidence>
<dbReference type="EMBL" id="RKHQ01000001">
    <property type="protein sequence ID" value="ROR95497.1"/>
    <property type="molecule type" value="Genomic_DNA"/>
</dbReference>
<gene>
    <name evidence="1" type="ORF">EDD28_0050</name>
</gene>
<proteinExistence type="predicted"/>
<protein>
    <submittedName>
        <fullName evidence="1">Uncharacterized protein</fullName>
    </submittedName>
</protein>
<sequence>MGATTFCTNHEEWCPLPCSGCEHDCPEGFKRELHDGEMVTADGRAMGEGR</sequence>
<comment type="caution">
    <text evidence="1">The sequence shown here is derived from an EMBL/GenBank/DDBJ whole genome shotgun (WGS) entry which is preliminary data.</text>
</comment>
<reference evidence="1 2" key="1">
    <citation type="submission" date="2018-11" db="EMBL/GenBank/DDBJ databases">
        <title>Sequencing the genomes of 1000 actinobacteria strains.</title>
        <authorList>
            <person name="Klenk H.-P."/>
        </authorList>
    </citation>
    <scope>NUCLEOTIDE SEQUENCE [LARGE SCALE GENOMIC DNA]</scope>
    <source>
        <strain evidence="1 2">DSM 13521</strain>
    </source>
</reference>
<keyword evidence="2" id="KW-1185">Reference proteome</keyword>